<sequence length="293" mass="33929">MKPIIGLINFSTLCKKNSGSFISSRESDWETHKQSVLSRSRLEERLFYFEQVSLKQFDSQVDVNYFEEFRLVILISTLLHDDLKKKVYELQVGRPWMIIEERGEEDWLDATGAISRALISLIRGRATKYINEDKVCFASFRLDDDDFLSTNFLKSLSSYINDDNAGKFVTFSHGFKCCWISKRIVNLVRIHKPLIAIGLSHIGQFCTKTMDFSTDPKTVFSGVNHYKIGESSSVIEDITPGMFIWSQHSNQDTHNRFKSVEIEDYWREIPNENLYKDLGGYDGIESHFKLNDA</sequence>
<dbReference type="OrthoDB" id="6402864at2"/>
<accession>E1SP10</accession>
<dbReference type="Proteomes" id="UP000006683">
    <property type="component" value="Chromosome"/>
</dbReference>
<keyword evidence="2" id="KW-1185">Reference proteome</keyword>
<dbReference type="eggNOG" id="ENOG5032S9S">
    <property type="taxonomic scope" value="Bacteria"/>
</dbReference>
<evidence type="ECO:0008006" key="3">
    <source>
        <dbReference type="Google" id="ProtNLM"/>
    </source>
</evidence>
<protein>
    <recommendedName>
        <fullName evidence="3">Rhamnosyl transferase</fullName>
    </recommendedName>
</protein>
<gene>
    <name evidence="1" type="ordered locus">Fbal_0445</name>
</gene>
<proteinExistence type="predicted"/>
<reference evidence="1 2" key="1">
    <citation type="journal article" date="2010" name="Stand. Genomic Sci.">
        <title>Complete genome sequence of Ferrimonas balearica type strain (PAT).</title>
        <authorList>
            <person name="Nolan M."/>
            <person name="Sikorski J."/>
            <person name="Davenport K."/>
            <person name="Lucas S."/>
            <person name="Glavina Del Rio T."/>
            <person name="Tice H."/>
            <person name="Cheng J."/>
            <person name="Goodwin L."/>
            <person name="Pitluck S."/>
            <person name="Liolios K."/>
            <person name="Ivanova N."/>
            <person name="Mavromatis K."/>
            <person name="Ovchinnikova G."/>
            <person name="Pati A."/>
            <person name="Chen A."/>
            <person name="Palaniappan K."/>
            <person name="Land M."/>
            <person name="Hauser L."/>
            <person name="Chang Y."/>
            <person name="Jeffries C."/>
            <person name="Tapia R."/>
            <person name="Brettin T."/>
            <person name="Detter J."/>
            <person name="Han C."/>
            <person name="Yasawong M."/>
            <person name="Rohde M."/>
            <person name="Tindall B."/>
            <person name="Goker M."/>
            <person name="Woyke T."/>
            <person name="Bristow J."/>
            <person name="Eisen J."/>
            <person name="Markowitz V."/>
            <person name="Hugenholtz P."/>
            <person name="Kyrpides N."/>
            <person name="Klenk H."/>
            <person name="Lapidus A."/>
        </authorList>
    </citation>
    <scope>NUCLEOTIDE SEQUENCE [LARGE SCALE GENOMIC DNA]</scope>
    <source>
        <strain evidence="2">DSM 9799 / CCM 4581 / KCTC 23876 / PAT</strain>
    </source>
</reference>
<dbReference type="EMBL" id="CP002209">
    <property type="protein sequence ID" value="ADN74659.1"/>
    <property type="molecule type" value="Genomic_DNA"/>
</dbReference>
<evidence type="ECO:0000313" key="1">
    <source>
        <dbReference type="EMBL" id="ADN74659.1"/>
    </source>
</evidence>
<dbReference type="InterPro" id="IPR021466">
    <property type="entry name" value="Put_rhamnosyl_transferase"/>
</dbReference>
<dbReference type="AlphaFoldDB" id="E1SP10"/>
<organism evidence="1 2">
    <name type="scientific">Ferrimonas balearica (strain DSM 9799 / CCM 4581 / KCTC 23876 / PAT)</name>
    <dbReference type="NCBI Taxonomy" id="550540"/>
    <lineage>
        <taxon>Bacteria</taxon>
        <taxon>Pseudomonadati</taxon>
        <taxon>Pseudomonadota</taxon>
        <taxon>Gammaproteobacteria</taxon>
        <taxon>Alteromonadales</taxon>
        <taxon>Ferrimonadaceae</taxon>
        <taxon>Ferrimonas</taxon>
    </lineage>
</organism>
<dbReference type="RefSeq" id="WP_013343965.1">
    <property type="nucleotide sequence ID" value="NC_014541.1"/>
</dbReference>
<dbReference type="KEGG" id="fbl:Fbal_0445"/>
<dbReference type="Pfam" id="PF11316">
    <property type="entry name" value="Rhamno_transf"/>
    <property type="match status" value="1"/>
</dbReference>
<dbReference type="GeneID" id="67184067"/>
<evidence type="ECO:0000313" key="2">
    <source>
        <dbReference type="Proteomes" id="UP000006683"/>
    </source>
</evidence>
<dbReference type="STRING" id="550540.Fbal_0445"/>
<dbReference type="HOGENOM" id="CLU_949125_0_0_6"/>
<name>E1SP10_FERBD</name>